<proteinExistence type="predicted"/>
<reference evidence="1 2" key="1">
    <citation type="submission" date="2009-01" db="EMBL/GenBank/DDBJ databases">
        <authorList>
            <person name="Qin X."/>
            <person name="Bachman B."/>
            <person name="Battles P."/>
            <person name="Bell A."/>
            <person name="Bess C."/>
            <person name="Bickham C."/>
            <person name="Chaboub L."/>
            <person name="Chen D."/>
            <person name="Coyle M."/>
            <person name="Deiros D.R."/>
            <person name="Dinh H."/>
            <person name="Forbes L."/>
            <person name="Fowler G."/>
            <person name="Francisco L."/>
            <person name="Fu Q."/>
            <person name="Gubbala S."/>
            <person name="Hale W."/>
            <person name="Han Y."/>
            <person name="Hemphill L."/>
            <person name="Highlander S.K."/>
            <person name="Hirani K."/>
            <person name="Hogues M."/>
            <person name="Jackson L."/>
            <person name="Jakkamsetti A."/>
            <person name="Javaid M."/>
            <person name="Jiang H."/>
            <person name="Korchina V."/>
            <person name="Kovar C."/>
            <person name="Lara F."/>
            <person name="Lee S."/>
            <person name="Mata R."/>
            <person name="Mathew T."/>
            <person name="Moen C."/>
            <person name="Morales K."/>
            <person name="Munidasa M."/>
            <person name="Nazareth L."/>
            <person name="Ngo R."/>
            <person name="Nguyen L."/>
            <person name="Okwuonu G."/>
            <person name="Ongeri F."/>
            <person name="Patil S."/>
            <person name="Petrosino J."/>
            <person name="Pham C."/>
            <person name="Pham P."/>
            <person name="Pu L.-L."/>
            <person name="Puazo M."/>
            <person name="Raj R."/>
            <person name="Reid J."/>
            <person name="Rouhana J."/>
            <person name="Saada N."/>
            <person name="Shang Y."/>
            <person name="Simmons D."/>
            <person name="Thornton R."/>
            <person name="Warren J."/>
            <person name="Weissenberger G."/>
            <person name="Zhang J."/>
            <person name="Zhang L."/>
            <person name="Zhou C."/>
            <person name="Zhu D."/>
            <person name="Muzny D."/>
            <person name="Worley K."/>
            <person name="Gibbs R."/>
        </authorList>
    </citation>
    <scope>NUCLEOTIDE SEQUENCE [LARGE SCALE GENOMIC DNA]</scope>
    <source>
        <strain evidence="1 2">ATCC 51866</strain>
    </source>
</reference>
<dbReference type="EMBL" id="ACHF01000120">
    <property type="protein sequence ID" value="EEI62036.1"/>
    <property type="molecule type" value="Genomic_DNA"/>
</dbReference>
<sequence>MDVAEWLGIWPGLGCVGICAGDGRFDPWLAPVDLPGAALL</sequence>
<organism evidence="1 2">
    <name type="scientific">Corynebacterium glucuronolyticum ATCC 51866</name>
    <dbReference type="NCBI Taxonomy" id="548478"/>
    <lineage>
        <taxon>Bacteria</taxon>
        <taxon>Bacillati</taxon>
        <taxon>Actinomycetota</taxon>
        <taxon>Actinomycetes</taxon>
        <taxon>Mycobacteriales</taxon>
        <taxon>Corynebacteriaceae</taxon>
        <taxon>Corynebacterium</taxon>
    </lineage>
</organism>
<evidence type="ECO:0000313" key="1">
    <source>
        <dbReference type="EMBL" id="EEI62036.1"/>
    </source>
</evidence>
<protein>
    <submittedName>
        <fullName evidence="1">Uncharacterized protein</fullName>
    </submittedName>
</protein>
<keyword evidence="2" id="KW-1185">Reference proteome</keyword>
<accession>A0ABM9XLK4</accession>
<name>A0ABM9XLK4_9CORY</name>
<gene>
    <name evidence="1" type="ORF">HMPREF0293_2574</name>
</gene>
<comment type="caution">
    <text evidence="1">The sequence shown here is derived from an EMBL/GenBank/DDBJ whole genome shotgun (WGS) entry which is preliminary data.</text>
</comment>
<evidence type="ECO:0000313" key="2">
    <source>
        <dbReference type="Proteomes" id="UP000006237"/>
    </source>
</evidence>
<dbReference type="Proteomes" id="UP000006237">
    <property type="component" value="Unassembled WGS sequence"/>
</dbReference>